<name>A0A919U1F6_9CELL</name>
<dbReference type="RefSeq" id="WP_203758079.1">
    <property type="nucleotide sequence ID" value="NZ_BONK01000015.1"/>
</dbReference>
<feature type="transmembrane region" description="Helical" evidence="1">
    <location>
        <begin position="12"/>
        <end position="33"/>
    </location>
</feature>
<keyword evidence="1" id="KW-1133">Transmembrane helix</keyword>
<comment type="caution">
    <text evidence="2">The sequence shown here is derived from an EMBL/GenBank/DDBJ whole genome shotgun (WGS) entry which is preliminary data.</text>
</comment>
<dbReference type="EMBL" id="BONK01000015">
    <property type="protein sequence ID" value="GIG23078.1"/>
    <property type="molecule type" value="Genomic_DNA"/>
</dbReference>
<keyword evidence="1" id="KW-0472">Membrane</keyword>
<accession>A0A919U1F6</accession>
<protein>
    <submittedName>
        <fullName evidence="2">Uncharacterized protein</fullName>
    </submittedName>
</protein>
<evidence type="ECO:0000256" key="1">
    <source>
        <dbReference type="SAM" id="Phobius"/>
    </source>
</evidence>
<sequence>MGTGPTQLSGVWYDAIWTAGITLGLAALVAWLVDRPYRGKFVDLIVLLFVPIVGPLLYLTRQLWARRRVPDGSDLAQSA</sequence>
<organism evidence="2 3">
    <name type="scientific">Cellulomonas chitinilytica</name>
    <dbReference type="NCBI Taxonomy" id="398759"/>
    <lineage>
        <taxon>Bacteria</taxon>
        <taxon>Bacillati</taxon>
        <taxon>Actinomycetota</taxon>
        <taxon>Actinomycetes</taxon>
        <taxon>Micrococcales</taxon>
        <taxon>Cellulomonadaceae</taxon>
        <taxon>Cellulomonas</taxon>
    </lineage>
</organism>
<keyword evidence="1" id="KW-0812">Transmembrane</keyword>
<evidence type="ECO:0000313" key="2">
    <source>
        <dbReference type="EMBL" id="GIG23078.1"/>
    </source>
</evidence>
<proteinExistence type="predicted"/>
<gene>
    <name evidence="2" type="ORF">Cch01nite_38020</name>
</gene>
<reference evidence="2" key="1">
    <citation type="submission" date="2021-01" db="EMBL/GenBank/DDBJ databases">
        <title>Whole genome shotgun sequence of Cellulomonas chitinilytica NBRC 110799.</title>
        <authorList>
            <person name="Komaki H."/>
            <person name="Tamura T."/>
        </authorList>
    </citation>
    <scope>NUCLEOTIDE SEQUENCE</scope>
    <source>
        <strain evidence="2">NBRC 110799</strain>
    </source>
</reference>
<dbReference type="Proteomes" id="UP000632740">
    <property type="component" value="Unassembled WGS sequence"/>
</dbReference>
<dbReference type="AlphaFoldDB" id="A0A919U1F6"/>
<feature type="transmembrane region" description="Helical" evidence="1">
    <location>
        <begin position="39"/>
        <end position="59"/>
    </location>
</feature>
<evidence type="ECO:0000313" key="3">
    <source>
        <dbReference type="Proteomes" id="UP000632740"/>
    </source>
</evidence>
<keyword evidence="3" id="KW-1185">Reference proteome</keyword>